<dbReference type="RefSeq" id="WP_246135060.1">
    <property type="nucleotide sequence ID" value="NZ_BJYR01000009.1"/>
</dbReference>
<dbReference type="Gene3D" id="3.40.960.10">
    <property type="entry name" value="VSR Endonuclease"/>
    <property type="match status" value="1"/>
</dbReference>
<feature type="domain" description="N-acetyltransferase" evidence="2">
    <location>
        <begin position="5"/>
        <end position="167"/>
    </location>
</feature>
<dbReference type="InterPro" id="IPR016181">
    <property type="entry name" value="Acyl_CoA_acyltransferase"/>
</dbReference>
<protein>
    <recommendedName>
        <fullName evidence="2">N-acetyltransferase domain-containing protein</fullName>
    </recommendedName>
</protein>
<dbReference type="GO" id="GO:0016747">
    <property type="term" value="F:acyltransferase activity, transferring groups other than amino-acyl groups"/>
    <property type="evidence" value="ECO:0007669"/>
    <property type="project" value="InterPro"/>
</dbReference>
<dbReference type="SUPFAM" id="SSF52980">
    <property type="entry name" value="Restriction endonuclease-like"/>
    <property type="match status" value="1"/>
</dbReference>
<evidence type="ECO:0000313" key="4">
    <source>
        <dbReference type="Proteomes" id="UP000321464"/>
    </source>
</evidence>
<dbReference type="EMBL" id="BJYR01000009">
    <property type="protein sequence ID" value="GEN99482.1"/>
    <property type="molecule type" value="Genomic_DNA"/>
</dbReference>
<feature type="compositionally biased region" description="Basic residues" evidence="1">
    <location>
        <begin position="314"/>
        <end position="337"/>
    </location>
</feature>
<feature type="region of interest" description="Disordered" evidence="1">
    <location>
        <begin position="304"/>
        <end position="337"/>
    </location>
</feature>
<dbReference type="InterPro" id="IPR047216">
    <property type="entry name" value="Endonuclease_DUF559_bact"/>
</dbReference>
<dbReference type="Gene3D" id="3.40.630.30">
    <property type="match status" value="1"/>
</dbReference>
<dbReference type="InterPro" id="IPR011335">
    <property type="entry name" value="Restrct_endonuc-II-like"/>
</dbReference>
<accession>A0A512AIM6</accession>
<name>A0A512AIM6_9SPHN</name>
<reference evidence="3 4" key="1">
    <citation type="submission" date="2019-07" db="EMBL/GenBank/DDBJ databases">
        <title>Whole genome shotgun sequence of Novosphingobium sediminis NBRC 106119.</title>
        <authorList>
            <person name="Hosoyama A."/>
            <person name="Uohara A."/>
            <person name="Ohji S."/>
            <person name="Ichikawa N."/>
        </authorList>
    </citation>
    <scope>NUCLEOTIDE SEQUENCE [LARGE SCALE GENOMIC DNA]</scope>
    <source>
        <strain evidence="3 4">NBRC 106119</strain>
    </source>
</reference>
<keyword evidence="4" id="KW-1185">Reference proteome</keyword>
<evidence type="ECO:0000259" key="2">
    <source>
        <dbReference type="PROSITE" id="PS51186"/>
    </source>
</evidence>
<evidence type="ECO:0000313" key="3">
    <source>
        <dbReference type="EMBL" id="GEN99482.1"/>
    </source>
</evidence>
<sequence length="337" mass="36263">MTTTITVRPVAADDAAELAELLNAVIAAGGTTALQDPYTPEALNAAYLTGPNVHCCFVAEDDDGTLLGFQTLGRYPGLPEDVGDIGTFARVGGTQRGIGSALFAATTKRAQELGLTAINATIRGDNSGGLAFYAKQGFVDHGVTEDVPLKDGTPVDRVHKRFVLPVEVQSQPKRKLSLRFGEGDAPTLQKKGRGWEISESRLDALHERAREMRRNPTPAQEALADALTRVETGGYSFKRQTVIGSAIVDFACKQLMLVVEIDGDADAAFTAARDKSLSEVGYRVERIAAADVLADPDAAAQRISDAMRALHTERRAKRSSSSRTATRRPAPRRPREY</sequence>
<dbReference type="SUPFAM" id="SSF55729">
    <property type="entry name" value="Acyl-CoA N-acyltransferases (Nat)"/>
    <property type="match status" value="1"/>
</dbReference>
<dbReference type="PANTHER" id="PTHR38590">
    <property type="entry name" value="BLL0828 PROTEIN"/>
    <property type="match status" value="1"/>
</dbReference>
<dbReference type="AlphaFoldDB" id="A0A512AIM6"/>
<dbReference type="CDD" id="cd04301">
    <property type="entry name" value="NAT_SF"/>
    <property type="match status" value="1"/>
</dbReference>
<proteinExistence type="predicted"/>
<organism evidence="3 4">
    <name type="scientific">Novosphingobium sediminis</name>
    <dbReference type="NCBI Taxonomy" id="707214"/>
    <lineage>
        <taxon>Bacteria</taxon>
        <taxon>Pseudomonadati</taxon>
        <taxon>Pseudomonadota</taxon>
        <taxon>Alphaproteobacteria</taxon>
        <taxon>Sphingomonadales</taxon>
        <taxon>Sphingomonadaceae</taxon>
        <taxon>Novosphingobium</taxon>
    </lineage>
</organism>
<dbReference type="PANTHER" id="PTHR38590:SF1">
    <property type="entry name" value="BLL0828 PROTEIN"/>
    <property type="match status" value="1"/>
</dbReference>
<dbReference type="InterPro" id="IPR000182">
    <property type="entry name" value="GNAT_dom"/>
</dbReference>
<dbReference type="Proteomes" id="UP000321464">
    <property type="component" value="Unassembled WGS sequence"/>
</dbReference>
<gene>
    <name evidence="3" type="ORF">NSE01_13150</name>
</gene>
<dbReference type="InterPro" id="IPR007569">
    <property type="entry name" value="DUF559"/>
</dbReference>
<dbReference type="PROSITE" id="PS51186">
    <property type="entry name" value="GNAT"/>
    <property type="match status" value="1"/>
</dbReference>
<evidence type="ECO:0000256" key="1">
    <source>
        <dbReference type="SAM" id="MobiDB-lite"/>
    </source>
</evidence>
<comment type="caution">
    <text evidence="3">The sequence shown here is derived from an EMBL/GenBank/DDBJ whole genome shotgun (WGS) entry which is preliminary data.</text>
</comment>
<dbReference type="Pfam" id="PF04480">
    <property type="entry name" value="DUF559"/>
    <property type="match status" value="1"/>
</dbReference>
<dbReference type="Pfam" id="PF00583">
    <property type="entry name" value="Acetyltransf_1"/>
    <property type="match status" value="1"/>
</dbReference>